<dbReference type="EMBL" id="JACVVK020000016">
    <property type="protein sequence ID" value="KAK7504196.1"/>
    <property type="molecule type" value="Genomic_DNA"/>
</dbReference>
<dbReference type="PANTHER" id="PTHR14549">
    <property type="entry name" value="TRANSMEMBRANE PROTEIN 223"/>
    <property type="match status" value="1"/>
</dbReference>
<feature type="transmembrane region" description="Helical" evidence="1">
    <location>
        <begin position="76"/>
        <end position="96"/>
    </location>
</feature>
<evidence type="ECO:0000313" key="2">
    <source>
        <dbReference type="EMBL" id="KAK7504196.1"/>
    </source>
</evidence>
<keyword evidence="1" id="KW-0472">Membrane</keyword>
<proteinExistence type="predicted"/>
<keyword evidence="1" id="KW-0812">Transmembrane</keyword>
<dbReference type="PANTHER" id="PTHR14549:SF2">
    <property type="entry name" value="TRANSMEMBRANE PROTEIN 223"/>
    <property type="match status" value="1"/>
</dbReference>
<keyword evidence="1" id="KW-1133">Transmembrane helix</keyword>
<sequence>MAGRSVFVSTHWKLISFVGRIPQRLATSKWGITSDSFLQAPRRHIASKKRLPFEVNTAVEKDVLVYSHANDRFYKLLTYFGCAQFAFWAYLGLFSFQTLRDEPEEQLDTTEQSWWRKVASKESKYKNGISVLCFCFGYLVLCISIMYPARAVKQLWLLKGGSTVQLDTFSALGRYKTVIVPMDSVSCLQARVDASAQIPMKVKGKWFFFLLDKRGRFHSTDLFDYAVGLTRSVK</sequence>
<keyword evidence="3" id="KW-1185">Reference proteome</keyword>
<feature type="transmembrane region" description="Helical" evidence="1">
    <location>
        <begin position="129"/>
        <end position="149"/>
    </location>
</feature>
<comment type="caution">
    <text evidence="2">The sequence shown here is derived from an EMBL/GenBank/DDBJ whole genome shotgun (WGS) entry which is preliminary data.</text>
</comment>
<organism evidence="2 3">
    <name type="scientific">Batillaria attramentaria</name>
    <dbReference type="NCBI Taxonomy" id="370345"/>
    <lineage>
        <taxon>Eukaryota</taxon>
        <taxon>Metazoa</taxon>
        <taxon>Spiralia</taxon>
        <taxon>Lophotrochozoa</taxon>
        <taxon>Mollusca</taxon>
        <taxon>Gastropoda</taxon>
        <taxon>Caenogastropoda</taxon>
        <taxon>Sorbeoconcha</taxon>
        <taxon>Cerithioidea</taxon>
        <taxon>Batillariidae</taxon>
        <taxon>Batillaria</taxon>
    </lineage>
</organism>
<evidence type="ECO:0008006" key="4">
    <source>
        <dbReference type="Google" id="ProtNLM"/>
    </source>
</evidence>
<reference evidence="2 3" key="1">
    <citation type="journal article" date="2023" name="Sci. Data">
        <title>Genome assembly of the Korean intertidal mud-creeper Batillaria attramentaria.</title>
        <authorList>
            <person name="Patra A.K."/>
            <person name="Ho P.T."/>
            <person name="Jun S."/>
            <person name="Lee S.J."/>
            <person name="Kim Y."/>
            <person name="Won Y.J."/>
        </authorList>
    </citation>
    <scope>NUCLEOTIDE SEQUENCE [LARGE SCALE GENOMIC DNA]</scope>
    <source>
        <strain evidence="2">Wonlab-2016</strain>
    </source>
</reference>
<name>A0ABD0LYI3_9CAEN</name>
<dbReference type="Proteomes" id="UP001519460">
    <property type="component" value="Unassembled WGS sequence"/>
</dbReference>
<dbReference type="AlphaFoldDB" id="A0ABD0LYI3"/>
<protein>
    <recommendedName>
        <fullName evidence="4">Transmembrane protein 223</fullName>
    </recommendedName>
</protein>
<dbReference type="InterPro" id="IPR026100">
    <property type="entry name" value="Tmem223"/>
</dbReference>
<accession>A0ABD0LYI3</accession>
<dbReference type="InterPro" id="IPR045325">
    <property type="entry name" value="TMEM70/TMEM186/TMEM223"/>
</dbReference>
<dbReference type="Pfam" id="PF06979">
    <property type="entry name" value="TMEM70"/>
    <property type="match status" value="1"/>
</dbReference>
<evidence type="ECO:0000256" key="1">
    <source>
        <dbReference type="SAM" id="Phobius"/>
    </source>
</evidence>
<evidence type="ECO:0000313" key="3">
    <source>
        <dbReference type="Proteomes" id="UP001519460"/>
    </source>
</evidence>
<gene>
    <name evidence="2" type="ORF">BaRGS_00004500</name>
</gene>